<keyword evidence="1" id="KW-0732">Signal</keyword>
<proteinExistence type="predicted"/>
<feature type="signal peptide" evidence="1">
    <location>
        <begin position="1"/>
        <end position="24"/>
    </location>
</feature>
<reference evidence="2" key="1">
    <citation type="submission" date="2018-01" db="EMBL/GenBank/DDBJ databases">
        <title>An insight into the sialome of Amazonian anophelines.</title>
        <authorList>
            <person name="Ribeiro J.M."/>
            <person name="Scarpassa V."/>
            <person name="Calvo E."/>
        </authorList>
    </citation>
    <scope>NUCLEOTIDE SEQUENCE</scope>
    <source>
        <tissue evidence="2">Salivary glands</tissue>
    </source>
</reference>
<sequence length="83" mass="9996">MKIWYGMVWYMYVWFLSRLQSSVYEHYSLEAYTFLHAPKRIRITVQTKPFSAAHHSKCFVIERPRLIEVNTVTGSNDFIFMKV</sequence>
<accession>A0A2M4B443</accession>
<name>A0A2M4B443_9DIPT</name>
<dbReference type="EMBL" id="GGFK01014475">
    <property type="protein sequence ID" value="MBW47796.1"/>
    <property type="molecule type" value="Transcribed_RNA"/>
</dbReference>
<feature type="chain" id="PRO_5014921510" evidence="1">
    <location>
        <begin position="25"/>
        <end position="83"/>
    </location>
</feature>
<protein>
    <submittedName>
        <fullName evidence="2">Putative secreted protein</fullName>
    </submittedName>
</protein>
<organism evidence="2">
    <name type="scientific">Anopheles triannulatus</name>
    <dbReference type="NCBI Taxonomy" id="58253"/>
    <lineage>
        <taxon>Eukaryota</taxon>
        <taxon>Metazoa</taxon>
        <taxon>Ecdysozoa</taxon>
        <taxon>Arthropoda</taxon>
        <taxon>Hexapoda</taxon>
        <taxon>Insecta</taxon>
        <taxon>Pterygota</taxon>
        <taxon>Neoptera</taxon>
        <taxon>Endopterygota</taxon>
        <taxon>Diptera</taxon>
        <taxon>Nematocera</taxon>
        <taxon>Culicoidea</taxon>
        <taxon>Culicidae</taxon>
        <taxon>Anophelinae</taxon>
        <taxon>Anopheles</taxon>
    </lineage>
</organism>
<evidence type="ECO:0000256" key="1">
    <source>
        <dbReference type="SAM" id="SignalP"/>
    </source>
</evidence>
<dbReference type="AlphaFoldDB" id="A0A2M4B443"/>
<evidence type="ECO:0000313" key="2">
    <source>
        <dbReference type="EMBL" id="MBW47796.1"/>
    </source>
</evidence>